<gene>
    <name evidence="2" type="ORF">ASZ90_008426</name>
</gene>
<keyword evidence="1" id="KW-0812">Transmembrane</keyword>
<dbReference type="EMBL" id="LNQE01001019">
    <property type="protein sequence ID" value="KUG21806.1"/>
    <property type="molecule type" value="Genomic_DNA"/>
</dbReference>
<protein>
    <submittedName>
        <fullName evidence="2">Uncharacterized protein</fullName>
    </submittedName>
</protein>
<feature type="transmembrane region" description="Helical" evidence="1">
    <location>
        <begin position="36"/>
        <end position="56"/>
    </location>
</feature>
<proteinExistence type="predicted"/>
<accession>A0A0W8FMD8</accession>
<keyword evidence="1" id="KW-1133">Transmembrane helix</keyword>
<reference evidence="2" key="1">
    <citation type="journal article" date="2015" name="Proc. Natl. Acad. Sci. U.S.A.">
        <title>Networks of energetic and metabolic interactions define dynamics in microbial communities.</title>
        <authorList>
            <person name="Embree M."/>
            <person name="Liu J.K."/>
            <person name="Al-Bassam M.M."/>
            <person name="Zengler K."/>
        </authorList>
    </citation>
    <scope>NUCLEOTIDE SEQUENCE</scope>
</reference>
<keyword evidence="1" id="KW-0472">Membrane</keyword>
<organism evidence="2">
    <name type="scientific">hydrocarbon metagenome</name>
    <dbReference type="NCBI Taxonomy" id="938273"/>
    <lineage>
        <taxon>unclassified sequences</taxon>
        <taxon>metagenomes</taxon>
        <taxon>ecological metagenomes</taxon>
    </lineage>
</organism>
<evidence type="ECO:0000313" key="2">
    <source>
        <dbReference type="EMBL" id="KUG21806.1"/>
    </source>
</evidence>
<name>A0A0W8FMD8_9ZZZZ</name>
<dbReference type="AlphaFoldDB" id="A0A0W8FMD8"/>
<sequence length="67" mass="8192">MPEFYLSALQYFFICILAFHHFRFKNNFMPLHFKEYRELLIINITFRIVIFLIFPIHTTFQSVMNGA</sequence>
<feature type="transmembrane region" description="Helical" evidence="1">
    <location>
        <begin position="6"/>
        <end position="24"/>
    </location>
</feature>
<comment type="caution">
    <text evidence="2">The sequence shown here is derived from an EMBL/GenBank/DDBJ whole genome shotgun (WGS) entry which is preliminary data.</text>
</comment>
<evidence type="ECO:0000256" key="1">
    <source>
        <dbReference type="SAM" id="Phobius"/>
    </source>
</evidence>